<evidence type="ECO:0000256" key="1">
    <source>
        <dbReference type="SAM" id="SignalP"/>
    </source>
</evidence>
<name>A0A2V4MR50_9RHOB</name>
<gene>
    <name evidence="2" type="ORF">DI396_01890</name>
</gene>
<dbReference type="InterPro" id="IPR010412">
    <property type="entry name" value="DUF1007"/>
</dbReference>
<keyword evidence="3" id="KW-1185">Reference proteome</keyword>
<dbReference type="OrthoDB" id="1679673at2"/>
<accession>A0A2V4MR50</accession>
<dbReference type="Proteomes" id="UP000248012">
    <property type="component" value="Unassembled WGS sequence"/>
</dbReference>
<reference evidence="2 3" key="1">
    <citation type="submission" date="2018-05" db="EMBL/GenBank/DDBJ databases">
        <title>Oceanovita maritima gen. nov., sp. nov., a marine bacterium in the family Rhodobacteraceae isolated from surface seawater of Lundu port Xiamen, China.</title>
        <authorList>
            <person name="Hetharua B.H."/>
            <person name="Min D."/>
            <person name="Liao H."/>
            <person name="Tian Y."/>
        </authorList>
    </citation>
    <scope>NUCLEOTIDE SEQUENCE [LARGE SCALE GENOMIC DNA]</scope>
    <source>
        <strain evidence="2 3">FSX-11</strain>
    </source>
</reference>
<keyword evidence="1" id="KW-0732">Signal</keyword>
<protein>
    <submittedName>
        <fullName evidence="2">DUF1007 domain-containing protein</fullName>
    </submittedName>
</protein>
<dbReference type="Pfam" id="PF06226">
    <property type="entry name" value="DUF1007"/>
    <property type="match status" value="1"/>
</dbReference>
<evidence type="ECO:0000313" key="3">
    <source>
        <dbReference type="Proteomes" id="UP000248012"/>
    </source>
</evidence>
<feature type="chain" id="PRO_5016060081" evidence="1">
    <location>
        <begin position="35"/>
        <end position="234"/>
    </location>
</feature>
<dbReference type="RefSeq" id="WP_110794833.1">
    <property type="nucleotide sequence ID" value="NZ_KZ826481.1"/>
</dbReference>
<dbReference type="EMBL" id="QFVT01000002">
    <property type="protein sequence ID" value="PYC49235.1"/>
    <property type="molecule type" value="Genomic_DNA"/>
</dbReference>
<evidence type="ECO:0000313" key="2">
    <source>
        <dbReference type="EMBL" id="PYC49235.1"/>
    </source>
</evidence>
<comment type="caution">
    <text evidence="2">The sequence shown here is derived from an EMBL/GenBank/DDBJ whole genome shotgun (WGS) entry which is preliminary data.</text>
</comment>
<proteinExistence type="predicted"/>
<feature type="signal peptide" evidence="1">
    <location>
        <begin position="1"/>
        <end position="34"/>
    </location>
</feature>
<sequence>MVLSLPFRLCPSVRRAVIPAVAVWLCSAVSPALAHPHIFVETGLRLEMDGAGHVVGIEVTWTYDELYSLLVLEDLELDDDYDGALRPDEIEKLSGFDLNWAAEFAGDLYLFPAAGADISPEDETGALALGAPENRGARFSEGKITTVHYRAVPAQAAEGLRLRAYDPTFYTAYEVSGRVDAPAPCRGLVNKPDLERAYAEVERRLGGRSAEVDDYPEVGAFFAETLVISCDPAS</sequence>
<dbReference type="AlphaFoldDB" id="A0A2V4MR50"/>
<organism evidence="2 3">
    <name type="scientific">Litorivita pollutaquae</name>
    <dbReference type="NCBI Taxonomy" id="2200892"/>
    <lineage>
        <taxon>Bacteria</taxon>
        <taxon>Pseudomonadati</taxon>
        <taxon>Pseudomonadota</taxon>
        <taxon>Alphaproteobacteria</taxon>
        <taxon>Rhodobacterales</taxon>
        <taxon>Paracoccaceae</taxon>
        <taxon>Litorivita</taxon>
    </lineage>
</organism>